<gene>
    <name evidence="2" type="ORF">FTOL_02700</name>
</gene>
<proteinExistence type="predicted"/>
<dbReference type="Proteomes" id="UP001187734">
    <property type="component" value="Unassembled WGS sequence"/>
</dbReference>
<feature type="region of interest" description="Disordered" evidence="1">
    <location>
        <begin position="256"/>
        <end position="277"/>
    </location>
</feature>
<name>A0AAE8M291_9HYPO</name>
<comment type="caution">
    <text evidence="2">The sequence shown here is derived from an EMBL/GenBank/DDBJ whole genome shotgun (WGS) entry which is preliminary data.</text>
</comment>
<dbReference type="AlphaFoldDB" id="A0AAE8M291"/>
<evidence type="ECO:0000313" key="2">
    <source>
        <dbReference type="EMBL" id="SPJ72971.1"/>
    </source>
</evidence>
<keyword evidence="3" id="KW-1185">Reference proteome</keyword>
<evidence type="ECO:0008006" key="4">
    <source>
        <dbReference type="Google" id="ProtNLM"/>
    </source>
</evidence>
<organism evidence="2 3">
    <name type="scientific">Fusarium torulosum</name>
    <dbReference type="NCBI Taxonomy" id="33205"/>
    <lineage>
        <taxon>Eukaryota</taxon>
        <taxon>Fungi</taxon>
        <taxon>Dikarya</taxon>
        <taxon>Ascomycota</taxon>
        <taxon>Pezizomycotina</taxon>
        <taxon>Sordariomycetes</taxon>
        <taxon>Hypocreomycetidae</taxon>
        <taxon>Hypocreales</taxon>
        <taxon>Nectriaceae</taxon>
        <taxon>Fusarium</taxon>
    </lineage>
</organism>
<reference evidence="2" key="1">
    <citation type="submission" date="2018-03" db="EMBL/GenBank/DDBJ databases">
        <authorList>
            <person name="Guldener U."/>
        </authorList>
    </citation>
    <scope>NUCLEOTIDE SEQUENCE</scope>
</reference>
<feature type="compositionally biased region" description="Basic and acidic residues" evidence="1">
    <location>
        <begin position="262"/>
        <end position="275"/>
    </location>
</feature>
<dbReference type="InterPro" id="IPR011333">
    <property type="entry name" value="SKP1/BTB/POZ_sf"/>
</dbReference>
<dbReference type="EMBL" id="ONZP01000085">
    <property type="protein sequence ID" value="SPJ72971.1"/>
    <property type="molecule type" value="Genomic_DNA"/>
</dbReference>
<feature type="region of interest" description="Disordered" evidence="1">
    <location>
        <begin position="186"/>
        <end position="205"/>
    </location>
</feature>
<evidence type="ECO:0000313" key="3">
    <source>
        <dbReference type="Proteomes" id="UP001187734"/>
    </source>
</evidence>
<evidence type="ECO:0000256" key="1">
    <source>
        <dbReference type="SAM" id="MobiDB-lite"/>
    </source>
</evidence>
<accession>A0AAE8M291</accession>
<protein>
    <recommendedName>
        <fullName evidence="4">BTB domain-containing protein</fullName>
    </recommendedName>
</protein>
<dbReference type="Gene3D" id="3.30.710.10">
    <property type="entry name" value="Potassium Channel Kv1.1, Chain A"/>
    <property type="match status" value="1"/>
</dbReference>
<sequence>MTSTNDIRPTQSPYASPIWTLVFEGESYLHAHRNILQKAPAFFAVVLAACNNTARITCATVTSMSFHTCHVIIHYLITGLYQSLEPMGDTDAEKCLYEFETAVDVYRSAIFVNLPYLKDLACQELIKICDDMDLQSIFLAMEGLKVSLDDFPQLAAYIKAREMHAKERLAKKEANATLSKFQNKPSSHQLYNLPKRPHPSIQKQAEDARIRIWKRPEEQPKFLNDKSYALKKYLAIDPQTTKNAPTDRLDPQIASAEAAKAGSEEKPQQKREISANERVWPSTSAIQHEIPIGANEFVYKKRLPPRRSCKRANRAVPSRDEPCKCKDLYKDVYRLLPMEDTTAAASTNGPKPVLPLAVKVVSDDWDVLCYMDGSEDSDYSRTLGNAWHNLADKEIPDAPGGDGM</sequence>